<evidence type="ECO:0000313" key="1">
    <source>
        <dbReference type="EMBL" id="MDB9488739.1"/>
    </source>
</evidence>
<name>A0ABT5A9V1_9CYAN</name>
<comment type="caution">
    <text evidence="1">The sequence shown here is derived from an EMBL/GenBank/DDBJ whole genome shotgun (WGS) entry which is preliminary data.</text>
</comment>
<reference evidence="1 2" key="1">
    <citation type="submission" date="2023-01" db="EMBL/GenBank/DDBJ databases">
        <title>Genomes from the Australian National Cyanobacteria Reference Collection.</title>
        <authorList>
            <person name="Willis A."/>
            <person name="Lee E.M.F."/>
        </authorList>
    </citation>
    <scope>NUCLEOTIDE SEQUENCE [LARGE SCALE GENOMIC DNA]</scope>
    <source>
        <strain evidence="1 2">CS-537/01</strain>
    </source>
</reference>
<evidence type="ECO:0000313" key="2">
    <source>
        <dbReference type="Proteomes" id="UP001212123"/>
    </source>
</evidence>
<keyword evidence="2" id="KW-1185">Reference proteome</keyword>
<dbReference type="RefSeq" id="WP_271806230.1">
    <property type="nucleotide sequence ID" value="NZ_JAQMTU010000127.1"/>
</dbReference>
<gene>
    <name evidence="1" type="ORF">PN492_19665</name>
</gene>
<dbReference type="EMBL" id="JAQMTU010000127">
    <property type="protein sequence ID" value="MDB9488739.1"/>
    <property type="molecule type" value="Genomic_DNA"/>
</dbReference>
<proteinExistence type="predicted"/>
<dbReference type="Proteomes" id="UP001212123">
    <property type="component" value="Unassembled WGS sequence"/>
</dbReference>
<protein>
    <submittedName>
        <fullName evidence="1">Uncharacterized protein</fullName>
    </submittedName>
</protein>
<sequence length="77" mass="8848">MSNKFDDFLNLYANKLPSDIVEACVYVNDTLEIANRIAIDLFGKEVSQNTVIAIYDRIKAKQDSLNCDKQDTEWDED</sequence>
<accession>A0ABT5A9V1</accession>
<organism evidence="1 2">
    <name type="scientific">Dolichospermum circinale CS-537/01</name>
    <dbReference type="NCBI Taxonomy" id="3021739"/>
    <lineage>
        <taxon>Bacteria</taxon>
        <taxon>Bacillati</taxon>
        <taxon>Cyanobacteriota</taxon>
        <taxon>Cyanophyceae</taxon>
        <taxon>Nostocales</taxon>
        <taxon>Aphanizomenonaceae</taxon>
        <taxon>Dolichospermum</taxon>
        <taxon>Dolichospermum circinale</taxon>
    </lineage>
</organism>